<evidence type="ECO:0000259" key="5">
    <source>
        <dbReference type="PROSITE" id="PS01124"/>
    </source>
</evidence>
<feature type="domain" description="HTH araC/xylS-type" evidence="5">
    <location>
        <begin position="308"/>
        <end position="409"/>
    </location>
</feature>
<evidence type="ECO:0000313" key="6">
    <source>
        <dbReference type="EMBL" id="MVQ50317.1"/>
    </source>
</evidence>
<evidence type="ECO:0000256" key="3">
    <source>
        <dbReference type="ARBA" id="ARBA00023163"/>
    </source>
</evidence>
<keyword evidence="7" id="KW-1185">Reference proteome</keyword>
<dbReference type="PROSITE" id="PS01124">
    <property type="entry name" value="HTH_ARAC_FAMILY_2"/>
    <property type="match status" value="1"/>
</dbReference>
<evidence type="ECO:0000256" key="2">
    <source>
        <dbReference type="ARBA" id="ARBA00023125"/>
    </source>
</evidence>
<evidence type="ECO:0000256" key="1">
    <source>
        <dbReference type="ARBA" id="ARBA00023015"/>
    </source>
</evidence>
<keyword evidence="2" id="KW-0238">DNA-binding</keyword>
<dbReference type="AlphaFoldDB" id="A0A6L6XUL8"/>
<gene>
    <name evidence="6" type="ORF">GON03_14120</name>
</gene>
<dbReference type="InterPro" id="IPR009057">
    <property type="entry name" value="Homeodomain-like_sf"/>
</dbReference>
<dbReference type="Pfam" id="PF12833">
    <property type="entry name" value="HTH_18"/>
    <property type="match status" value="1"/>
</dbReference>
<dbReference type="EMBL" id="WSEK01000004">
    <property type="protein sequence ID" value="MVQ50317.1"/>
    <property type="molecule type" value="Genomic_DNA"/>
</dbReference>
<dbReference type="InterPro" id="IPR050204">
    <property type="entry name" value="AraC_XylS_family_regulators"/>
</dbReference>
<dbReference type="PROSITE" id="PS00041">
    <property type="entry name" value="HTH_ARAC_FAMILY_1"/>
    <property type="match status" value="1"/>
</dbReference>
<dbReference type="Proteomes" id="UP000473525">
    <property type="component" value="Unassembled WGS sequence"/>
</dbReference>
<feature type="region of interest" description="Disordered" evidence="4">
    <location>
        <begin position="1"/>
        <end position="47"/>
    </location>
</feature>
<dbReference type="GO" id="GO:0003700">
    <property type="term" value="F:DNA-binding transcription factor activity"/>
    <property type="evidence" value="ECO:0007669"/>
    <property type="project" value="InterPro"/>
</dbReference>
<keyword evidence="1" id="KW-0805">Transcription regulation</keyword>
<protein>
    <submittedName>
        <fullName evidence="6">Helix-turn-helix domain-containing protein</fullName>
    </submittedName>
</protein>
<keyword evidence="3" id="KW-0804">Transcription</keyword>
<dbReference type="GO" id="GO:0043565">
    <property type="term" value="F:sequence-specific DNA binding"/>
    <property type="evidence" value="ECO:0007669"/>
    <property type="project" value="InterPro"/>
</dbReference>
<dbReference type="Gene3D" id="1.10.10.60">
    <property type="entry name" value="Homeodomain-like"/>
    <property type="match status" value="1"/>
</dbReference>
<organism evidence="6 7">
    <name type="scientific">Nocardioides agri</name>
    <dbReference type="NCBI Taxonomy" id="2682843"/>
    <lineage>
        <taxon>Bacteria</taxon>
        <taxon>Bacillati</taxon>
        <taxon>Actinomycetota</taxon>
        <taxon>Actinomycetes</taxon>
        <taxon>Propionibacteriales</taxon>
        <taxon>Nocardioidaceae</taxon>
        <taxon>Nocardioides</taxon>
    </lineage>
</organism>
<sequence length="409" mass="44523">MSRRPAQPGCRRGRAPQRTSMPNESWRPPRCSSRHRTPGPVPREPPEGILGCLLRQPPTPGLVRLCSHNPPFGSWRAATLGVASTGAVCLEGGGRMTQVFESTEIGASEDLLRDKYSAMRLRASGSRHLLRLEQDRIGRVRLDRTTFQMDLDLEADPLGALVVARVVDGHASYGRGAAQRRYCRGDVYVTADPDAGFIASLHDYQGEIAVLDPALLGQVAEPAPGSHGPIRLLDHEPVSAQATAMWRRTYRFALAGSRACADAGATRPFYAQAVARLLAAATLATFPTTALTEPTAADRAAADTRTLHRSTEFIEAHAIHDISLRDIADASGVTIRAVQLAFRRHLDLTPTMYLRKVRLRHVRGGLVAGSPEMTTVTAVASQWGFSNLGRFAAQYRAEFGELPAQTLRR</sequence>
<name>A0A6L6XUL8_9ACTN</name>
<dbReference type="InterPro" id="IPR018062">
    <property type="entry name" value="HTH_AraC-typ_CS"/>
</dbReference>
<evidence type="ECO:0000313" key="7">
    <source>
        <dbReference type="Proteomes" id="UP000473525"/>
    </source>
</evidence>
<comment type="caution">
    <text evidence="6">The sequence shown here is derived from an EMBL/GenBank/DDBJ whole genome shotgun (WGS) entry which is preliminary data.</text>
</comment>
<dbReference type="SMART" id="SM00342">
    <property type="entry name" value="HTH_ARAC"/>
    <property type="match status" value="1"/>
</dbReference>
<reference evidence="6 7" key="1">
    <citation type="submission" date="2019-12" db="EMBL/GenBank/DDBJ databases">
        <authorList>
            <person name="Huq M.A."/>
        </authorList>
    </citation>
    <scope>NUCLEOTIDE SEQUENCE [LARGE SCALE GENOMIC DNA]</scope>
    <source>
        <strain evidence="6 7">MAH-18</strain>
    </source>
</reference>
<dbReference type="InterPro" id="IPR018060">
    <property type="entry name" value="HTH_AraC"/>
</dbReference>
<proteinExistence type="predicted"/>
<accession>A0A6L6XUL8</accession>
<dbReference type="PANTHER" id="PTHR46796">
    <property type="entry name" value="HTH-TYPE TRANSCRIPTIONAL ACTIVATOR RHAS-RELATED"/>
    <property type="match status" value="1"/>
</dbReference>
<evidence type="ECO:0000256" key="4">
    <source>
        <dbReference type="SAM" id="MobiDB-lite"/>
    </source>
</evidence>
<dbReference type="PANTHER" id="PTHR46796:SF12">
    <property type="entry name" value="HTH-TYPE DNA-BINDING TRANSCRIPTIONAL ACTIVATOR EUTR"/>
    <property type="match status" value="1"/>
</dbReference>
<dbReference type="SUPFAM" id="SSF46689">
    <property type="entry name" value="Homeodomain-like"/>
    <property type="match status" value="1"/>
</dbReference>